<dbReference type="Proteomes" id="UP000652761">
    <property type="component" value="Unassembled WGS sequence"/>
</dbReference>
<evidence type="ECO:0000313" key="10">
    <source>
        <dbReference type="Proteomes" id="UP000652761"/>
    </source>
</evidence>
<feature type="region of interest" description="Disordered" evidence="6">
    <location>
        <begin position="149"/>
        <end position="172"/>
    </location>
</feature>
<evidence type="ECO:0000256" key="1">
    <source>
        <dbReference type="ARBA" id="ARBA00004141"/>
    </source>
</evidence>
<sequence>MYGSNVKSQITLDLPNRLFSSKLAIYTILINPLTKYALLITQIALAIEDQFVACESKLSSLIVRTLLVLSTMIAALTVPFFGCLMALCGSFLSTMASVLLPCICYLKIFKDVRKRGAEFLAIIMIILIGTLVDIAGTYSSLKQIMSSSNRAPQRDGKAPASPVPPSPPAPPLRQSTFSADYWDGFYVDWKMALQKASRYYGDRGLNNILPDIGPRVEHIPSSPSSPDRSGTSPSSSDRSGTSPSSHPSPDRSASSPPYSTEWSVE</sequence>
<feature type="compositionally biased region" description="Low complexity" evidence="6">
    <location>
        <begin position="220"/>
        <end position="259"/>
    </location>
</feature>
<comment type="subcellular location">
    <subcellularLocation>
        <location evidence="1">Membrane</location>
        <topology evidence="1">Multi-pass membrane protein</topology>
    </subcellularLocation>
</comment>
<dbReference type="EMBL" id="NMUH01001023">
    <property type="protein sequence ID" value="MQL88020.1"/>
    <property type="molecule type" value="Genomic_DNA"/>
</dbReference>
<evidence type="ECO:0000256" key="3">
    <source>
        <dbReference type="ARBA" id="ARBA00022970"/>
    </source>
</evidence>
<evidence type="ECO:0000256" key="6">
    <source>
        <dbReference type="SAM" id="MobiDB-lite"/>
    </source>
</evidence>
<feature type="domain" description="Amino acid transporter transmembrane" evidence="8">
    <location>
        <begin position="1"/>
        <end position="138"/>
    </location>
</feature>
<gene>
    <name evidence="9" type="ORF">Taro_020586</name>
</gene>
<evidence type="ECO:0000256" key="2">
    <source>
        <dbReference type="ARBA" id="ARBA00022692"/>
    </source>
</evidence>
<feature type="transmembrane region" description="Helical" evidence="7">
    <location>
        <begin position="23"/>
        <end position="46"/>
    </location>
</feature>
<keyword evidence="2 7" id="KW-0812">Transmembrane</keyword>
<keyword evidence="10" id="KW-1185">Reference proteome</keyword>
<dbReference type="GO" id="GO:0005774">
    <property type="term" value="C:vacuolar membrane"/>
    <property type="evidence" value="ECO:0007669"/>
    <property type="project" value="TreeGrafter"/>
</dbReference>
<keyword evidence="4 7" id="KW-1133">Transmembrane helix</keyword>
<organism evidence="9 10">
    <name type="scientific">Colocasia esculenta</name>
    <name type="common">Wild taro</name>
    <name type="synonym">Arum esculentum</name>
    <dbReference type="NCBI Taxonomy" id="4460"/>
    <lineage>
        <taxon>Eukaryota</taxon>
        <taxon>Viridiplantae</taxon>
        <taxon>Streptophyta</taxon>
        <taxon>Embryophyta</taxon>
        <taxon>Tracheophyta</taxon>
        <taxon>Spermatophyta</taxon>
        <taxon>Magnoliopsida</taxon>
        <taxon>Liliopsida</taxon>
        <taxon>Araceae</taxon>
        <taxon>Aroideae</taxon>
        <taxon>Colocasieae</taxon>
        <taxon>Colocasia</taxon>
    </lineage>
</organism>
<feature type="transmembrane region" description="Helical" evidence="7">
    <location>
        <begin position="58"/>
        <end position="78"/>
    </location>
</feature>
<protein>
    <recommendedName>
        <fullName evidence="8">Amino acid transporter transmembrane domain-containing protein</fullName>
    </recommendedName>
</protein>
<evidence type="ECO:0000259" key="8">
    <source>
        <dbReference type="Pfam" id="PF01490"/>
    </source>
</evidence>
<dbReference type="PANTHER" id="PTHR22950:SF698">
    <property type="entry name" value="AMINO ACID TRANSPORTER TRANSMEMBRANE DOMAIN-CONTAINING PROTEIN"/>
    <property type="match status" value="1"/>
</dbReference>
<keyword evidence="3" id="KW-0813">Transport</keyword>
<dbReference type="GO" id="GO:0015179">
    <property type="term" value="F:L-amino acid transmembrane transporter activity"/>
    <property type="evidence" value="ECO:0007669"/>
    <property type="project" value="TreeGrafter"/>
</dbReference>
<reference evidence="9" key="1">
    <citation type="submission" date="2017-07" db="EMBL/GenBank/DDBJ databases">
        <title>Taro Niue Genome Assembly and Annotation.</title>
        <authorList>
            <person name="Atibalentja N."/>
            <person name="Keating K."/>
            <person name="Fields C.J."/>
        </authorList>
    </citation>
    <scope>NUCLEOTIDE SEQUENCE</scope>
    <source>
        <strain evidence="9">Niue_2</strain>
        <tissue evidence="9">Leaf</tissue>
    </source>
</reference>
<name>A0A843V2H5_COLES</name>
<dbReference type="Pfam" id="PF01490">
    <property type="entry name" value="Aa_trans"/>
    <property type="match status" value="1"/>
</dbReference>
<evidence type="ECO:0000256" key="5">
    <source>
        <dbReference type="ARBA" id="ARBA00023136"/>
    </source>
</evidence>
<dbReference type="PANTHER" id="PTHR22950">
    <property type="entry name" value="AMINO ACID TRANSPORTER"/>
    <property type="match status" value="1"/>
</dbReference>
<evidence type="ECO:0000313" key="9">
    <source>
        <dbReference type="EMBL" id="MQL88020.1"/>
    </source>
</evidence>
<accession>A0A843V2H5</accession>
<dbReference type="AlphaFoldDB" id="A0A843V2H5"/>
<keyword evidence="5 7" id="KW-0472">Membrane</keyword>
<keyword evidence="3" id="KW-0029">Amino-acid transport</keyword>
<proteinExistence type="predicted"/>
<feature type="compositionally biased region" description="Pro residues" evidence="6">
    <location>
        <begin position="161"/>
        <end position="171"/>
    </location>
</feature>
<feature type="transmembrane region" description="Helical" evidence="7">
    <location>
        <begin position="84"/>
        <end position="106"/>
    </location>
</feature>
<evidence type="ECO:0000256" key="4">
    <source>
        <dbReference type="ARBA" id="ARBA00022989"/>
    </source>
</evidence>
<evidence type="ECO:0000256" key="7">
    <source>
        <dbReference type="SAM" id="Phobius"/>
    </source>
</evidence>
<dbReference type="InterPro" id="IPR013057">
    <property type="entry name" value="AA_transpt_TM"/>
</dbReference>
<dbReference type="OrthoDB" id="778102at2759"/>
<feature type="transmembrane region" description="Helical" evidence="7">
    <location>
        <begin position="118"/>
        <end position="138"/>
    </location>
</feature>
<feature type="region of interest" description="Disordered" evidence="6">
    <location>
        <begin position="211"/>
        <end position="265"/>
    </location>
</feature>
<comment type="caution">
    <text evidence="9">The sequence shown here is derived from an EMBL/GenBank/DDBJ whole genome shotgun (WGS) entry which is preliminary data.</text>
</comment>